<keyword evidence="2 6" id="KW-0645">Protease</keyword>
<evidence type="ECO:0000313" key="7">
    <source>
        <dbReference type="EMBL" id="KAG7344277.1"/>
    </source>
</evidence>
<evidence type="ECO:0000256" key="1">
    <source>
        <dbReference type="ARBA" id="ARBA00022645"/>
    </source>
</evidence>
<feature type="chain" id="PRO_5039963055" description="Carboxypeptidase" evidence="6">
    <location>
        <begin position="18"/>
        <end position="546"/>
    </location>
</feature>
<dbReference type="Proteomes" id="UP000693970">
    <property type="component" value="Unassembled WGS sequence"/>
</dbReference>
<keyword evidence="3 6" id="KW-0732">Signal</keyword>
<dbReference type="PANTHER" id="PTHR11802">
    <property type="entry name" value="SERINE PROTEASE FAMILY S10 SERINE CARBOXYPEPTIDASE"/>
    <property type="match status" value="1"/>
</dbReference>
<evidence type="ECO:0000256" key="3">
    <source>
        <dbReference type="ARBA" id="ARBA00022729"/>
    </source>
</evidence>
<comment type="caution">
    <text evidence="7">The sequence shown here is derived from an EMBL/GenBank/DDBJ whole genome shotgun (WGS) entry which is preliminary data.</text>
</comment>
<dbReference type="Pfam" id="PF00450">
    <property type="entry name" value="Peptidase_S10"/>
    <property type="match status" value="1"/>
</dbReference>
<reference evidence="7" key="1">
    <citation type="journal article" date="2021" name="Sci. Rep.">
        <title>Diploid genomic architecture of Nitzschia inconspicua, an elite biomass production diatom.</title>
        <authorList>
            <person name="Oliver A."/>
            <person name="Podell S."/>
            <person name="Pinowska A."/>
            <person name="Traller J.C."/>
            <person name="Smith S.R."/>
            <person name="McClure R."/>
            <person name="Beliaev A."/>
            <person name="Bohutskyi P."/>
            <person name="Hill E.A."/>
            <person name="Rabines A."/>
            <person name="Zheng H."/>
            <person name="Allen L.Z."/>
            <person name="Kuo A."/>
            <person name="Grigoriev I.V."/>
            <person name="Allen A.E."/>
            <person name="Hazlebeck D."/>
            <person name="Allen E.E."/>
        </authorList>
    </citation>
    <scope>NUCLEOTIDE SEQUENCE</scope>
    <source>
        <strain evidence="7">Hildebrandi</strain>
    </source>
</reference>
<evidence type="ECO:0000256" key="6">
    <source>
        <dbReference type="RuleBase" id="RU361156"/>
    </source>
</evidence>
<keyword evidence="4 6" id="KW-0378">Hydrolase</keyword>
<dbReference type="PROSITE" id="PS00131">
    <property type="entry name" value="CARBOXYPEPT_SER_SER"/>
    <property type="match status" value="1"/>
</dbReference>
<dbReference type="InterPro" id="IPR018202">
    <property type="entry name" value="Ser_caboxypep_ser_AS"/>
</dbReference>
<dbReference type="EC" id="3.4.16.-" evidence="6"/>
<dbReference type="FunFam" id="1.10.287.410:FF:000002">
    <property type="entry name" value="Carboxypeptidase"/>
    <property type="match status" value="1"/>
</dbReference>
<keyword evidence="1 6" id="KW-0121">Carboxypeptidase</keyword>
<dbReference type="PROSITE" id="PS00560">
    <property type="entry name" value="CARBOXYPEPT_SER_HIS"/>
    <property type="match status" value="1"/>
</dbReference>
<proteinExistence type="inferred from homology"/>
<evidence type="ECO:0000256" key="2">
    <source>
        <dbReference type="ARBA" id="ARBA00022670"/>
    </source>
</evidence>
<protein>
    <recommendedName>
        <fullName evidence="6">Carboxypeptidase</fullName>
        <ecNumber evidence="6">3.4.16.-</ecNumber>
    </recommendedName>
</protein>
<dbReference type="InterPro" id="IPR001563">
    <property type="entry name" value="Peptidase_S10"/>
</dbReference>
<dbReference type="GO" id="GO:0004185">
    <property type="term" value="F:serine-type carboxypeptidase activity"/>
    <property type="evidence" value="ECO:0007669"/>
    <property type="project" value="UniProtKB-UniRule"/>
</dbReference>
<gene>
    <name evidence="7" type="ORF">IV203_022285</name>
</gene>
<dbReference type="InterPro" id="IPR033124">
    <property type="entry name" value="Ser_caboxypep_his_AS"/>
</dbReference>
<keyword evidence="5" id="KW-0325">Glycoprotein</keyword>
<accession>A0A9K3PE15</accession>
<dbReference type="OrthoDB" id="443318at2759"/>
<feature type="signal peptide" evidence="6">
    <location>
        <begin position="1"/>
        <end position="17"/>
    </location>
</feature>
<dbReference type="AlphaFoldDB" id="A0A9K3PE15"/>
<evidence type="ECO:0000313" key="8">
    <source>
        <dbReference type="Proteomes" id="UP000693970"/>
    </source>
</evidence>
<evidence type="ECO:0000256" key="5">
    <source>
        <dbReference type="ARBA" id="ARBA00023180"/>
    </source>
</evidence>
<dbReference type="EMBL" id="JAGRRH010000023">
    <property type="protein sequence ID" value="KAG7344277.1"/>
    <property type="molecule type" value="Genomic_DNA"/>
</dbReference>
<comment type="similarity">
    <text evidence="6">Belongs to the peptidase S10 family.</text>
</comment>
<dbReference type="PANTHER" id="PTHR11802:SF113">
    <property type="entry name" value="SERINE CARBOXYPEPTIDASE CTSA-4.1"/>
    <property type="match status" value="1"/>
</dbReference>
<organism evidence="7 8">
    <name type="scientific">Nitzschia inconspicua</name>
    <dbReference type="NCBI Taxonomy" id="303405"/>
    <lineage>
        <taxon>Eukaryota</taxon>
        <taxon>Sar</taxon>
        <taxon>Stramenopiles</taxon>
        <taxon>Ochrophyta</taxon>
        <taxon>Bacillariophyta</taxon>
        <taxon>Bacillariophyceae</taxon>
        <taxon>Bacillariophycidae</taxon>
        <taxon>Bacillariales</taxon>
        <taxon>Bacillariaceae</taxon>
        <taxon>Nitzschia</taxon>
    </lineage>
</organism>
<reference evidence="7" key="2">
    <citation type="submission" date="2021-04" db="EMBL/GenBank/DDBJ databases">
        <authorList>
            <person name="Podell S."/>
        </authorList>
    </citation>
    <scope>NUCLEOTIDE SEQUENCE</scope>
    <source>
        <strain evidence="7">Hildebrandi</strain>
    </source>
</reference>
<dbReference type="GO" id="GO:0006508">
    <property type="term" value="P:proteolysis"/>
    <property type="evidence" value="ECO:0007669"/>
    <property type="project" value="UniProtKB-KW"/>
</dbReference>
<name>A0A9K3PE15_9STRA</name>
<keyword evidence="8" id="KW-1185">Reference proteome</keyword>
<sequence length="546" mass="60132">MKFASAALISIAALVAAKDLDSHTNLRTASAVSFQQSACNDIKDEKHCFATKDEGTGKSCVWCDCQAVPSVCVTPDQAESLPPGVFDCKSPDKTIFDFHLEDGRTHQLKETITEAGAENICDASSKSISGYMDVKGSKYDESGDKHLFFWMFEKRNSHLLDEEEASKIPFVVWLTGGPGCSSTLALLTENGPCSVNPDGKTTKINPYSWTEAAHVLWLDQPAGVGYSYGDENDSGEAMVSEDAYYFFQAFFQAHPEYSKSPLYIIGESYAGHYVPAITHRIWKGNQSPCEKCIDINLAGLAIGNGLTNPEEQYQWYPEMVWNNSHEIKVVDESVYQAMKAAVPKCVALIHQCNQGDNTIDNFACQTAFLVCNLALTSPYQATGLNPYDIRKKCDKPPLCYDFSNVANFLNLESTKQALGVDESHVHNWNACNYGINMKFHTDWMKDFSPYVADLLDAGFPALIYAGDVDFICNYLGNQAWTKGLAWKHSADFNAAEVHDWNGGAGLARSSNGFTFLQVKDGGHMVPSDQPEVSLTMLKTFLSGGVF</sequence>
<evidence type="ECO:0000256" key="4">
    <source>
        <dbReference type="ARBA" id="ARBA00022801"/>
    </source>
</evidence>